<dbReference type="EMBL" id="DS989871">
    <property type="protein sequence ID" value="EDX71614.1"/>
    <property type="molecule type" value="Genomic_DNA"/>
</dbReference>
<protein>
    <submittedName>
        <fullName evidence="1">Uncharacterized protein</fullName>
    </submittedName>
</protein>
<dbReference type="HOGENOM" id="CLU_3182422_0_0_3"/>
<dbReference type="Proteomes" id="UP000003835">
    <property type="component" value="Unassembled WGS sequence"/>
</dbReference>
<organism evidence="1 2">
    <name type="scientific">Coleofasciculus chthonoplastes PCC 7420</name>
    <dbReference type="NCBI Taxonomy" id="118168"/>
    <lineage>
        <taxon>Bacteria</taxon>
        <taxon>Bacillati</taxon>
        <taxon>Cyanobacteriota</taxon>
        <taxon>Cyanophyceae</taxon>
        <taxon>Coleofasciculales</taxon>
        <taxon>Coleofasciculaceae</taxon>
        <taxon>Coleofasciculus</taxon>
    </lineage>
</organism>
<name>B4W2N8_9CYAN</name>
<proteinExistence type="predicted"/>
<accession>B4W2N8</accession>
<sequence length="46" mass="4893">MCIQALPVAVRLTLTEASFLLPSLGLKSPNLNTEQLNPKSGLTPSQ</sequence>
<evidence type="ECO:0000313" key="2">
    <source>
        <dbReference type="Proteomes" id="UP000003835"/>
    </source>
</evidence>
<evidence type="ECO:0000313" key="1">
    <source>
        <dbReference type="EMBL" id="EDX71614.1"/>
    </source>
</evidence>
<keyword evidence="2" id="KW-1185">Reference proteome</keyword>
<reference evidence="1 2" key="1">
    <citation type="submission" date="2008-07" db="EMBL/GenBank/DDBJ databases">
        <authorList>
            <person name="Tandeau de Marsac N."/>
            <person name="Ferriera S."/>
            <person name="Johnson J."/>
            <person name="Kravitz S."/>
            <person name="Beeson K."/>
            <person name="Sutton G."/>
            <person name="Rogers Y.-H."/>
            <person name="Friedman R."/>
            <person name="Frazier M."/>
            <person name="Venter J.C."/>
        </authorList>
    </citation>
    <scope>NUCLEOTIDE SEQUENCE [LARGE SCALE GENOMIC DNA]</scope>
    <source>
        <strain evidence="1 2">PCC 7420</strain>
    </source>
</reference>
<gene>
    <name evidence="1" type="ORF">MC7420_5239</name>
</gene>
<dbReference type="AlphaFoldDB" id="B4W2N8"/>